<accession>X1V376</accession>
<proteinExistence type="predicted"/>
<reference evidence="1" key="1">
    <citation type="journal article" date="2014" name="Front. Microbiol.">
        <title>High frequency of phylogenetically diverse reductive dehalogenase-homologous genes in deep subseafloor sedimentary metagenomes.</title>
        <authorList>
            <person name="Kawai M."/>
            <person name="Futagami T."/>
            <person name="Toyoda A."/>
            <person name="Takaki Y."/>
            <person name="Nishi S."/>
            <person name="Hori S."/>
            <person name="Arai W."/>
            <person name="Tsubouchi T."/>
            <person name="Morono Y."/>
            <person name="Uchiyama I."/>
            <person name="Ito T."/>
            <person name="Fujiyama A."/>
            <person name="Inagaki F."/>
            <person name="Takami H."/>
        </authorList>
    </citation>
    <scope>NUCLEOTIDE SEQUENCE</scope>
    <source>
        <strain evidence="1">Expedition CK06-06</strain>
    </source>
</reference>
<evidence type="ECO:0000313" key="1">
    <source>
        <dbReference type="EMBL" id="GAI99079.1"/>
    </source>
</evidence>
<organism evidence="1">
    <name type="scientific">marine sediment metagenome</name>
    <dbReference type="NCBI Taxonomy" id="412755"/>
    <lineage>
        <taxon>unclassified sequences</taxon>
        <taxon>metagenomes</taxon>
        <taxon>ecological metagenomes</taxon>
    </lineage>
</organism>
<sequence>CTPENYYNNYCEDDPYAYFLLPNFTFKRMYSNKNYNIF</sequence>
<feature type="non-terminal residue" evidence="1">
    <location>
        <position position="1"/>
    </location>
</feature>
<dbReference type="AlphaFoldDB" id="X1V376"/>
<protein>
    <submittedName>
        <fullName evidence="1">Uncharacterized protein</fullName>
    </submittedName>
</protein>
<name>X1V376_9ZZZZ</name>
<comment type="caution">
    <text evidence="1">The sequence shown here is derived from an EMBL/GenBank/DDBJ whole genome shotgun (WGS) entry which is preliminary data.</text>
</comment>
<gene>
    <name evidence="1" type="ORF">S12H4_31580</name>
</gene>
<dbReference type="EMBL" id="BARW01018448">
    <property type="protein sequence ID" value="GAI99079.1"/>
    <property type="molecule type" value="Genomic_DNA"/>
</dbReference>